<organism evidence="2 3">
    <name type="scientific">Candidatus Syntrophocurvum alkaliphilum</name>
    <dbReference type="NCBI Taxonomy" id="2293317"/>
    <lineage>
        <taxon>Bacteria</taxon>
        <taxon>Bacillati</taxon>
        <taxon>Bacillota</taxon>
        <taxon>Clostridia</taxon>
        <taxon>Eubacteriales</taxon>
        <taxon>Syntrophomonadaceae</taxon>
        <taxon>Candidatus Syntrophocurvum</taxon>
    </lineage>
</organism>
<dbReference type="AlphaFoldDB" id="A0A6I6DIH5"/>
<sequence>MKRGSEKSDNSQFQGEVINKLYDKVQELSESMEKMRLAEYVHMLENPTRLIYINFLLGLARGFGMAIGFTILAALFVYFLQKLVVLNMPLIGDFIAELVQIVQQQMQT</sequence>
<accession>A0A6I6DIH5</accession>
<dbReference type="InterPro" id="IPR043723">
    <property type="entry name" value="DUF5665"/>
</dbReference>
<evidence type="ECO:0000256" key="1">
    <source>
        <dbReference type="SAM" id="Phobius"/>
    </source>
</evidence>
<dbReference type="Proteomes" id="UP000426444">
    <property type="component" value="Chromosome"/>
</dbReference>
<keyword evidence="3" id="KW-1185">Reference proteome</keyword>
<reference evidence="3" key="1">
    <citation type="journal article" date="2019" name="Microbiology">
        <title>Complete Genome Sequence of an Uncultured Bacterium of the Candidate Phylum Bipolaricaulota.</title>
        <authorList>
            <person name="Kadnikov V.V."/>
            <person name="Mardanov A.V."/>
            <person name="Beletsky A.V."/>
            <person name="Frank Y.A."/>
            <person name="Karnachuk O.V."/>
            <person name="Ravin N.V."/>
        </authorList>
    </citation>
    <scope>NUCLEOTIDE SEQUENCE [LARGE SCALE GENOMIC DNA]</scope>
</reference>
<evidence type="ECO:0000313" key="2">
    <source>
        <dbReference type="EMBL" id="QGT99684.1"/>
    </source>
</evidence>
<feature type="transmembrane region" description="Helical" evidence="1">
    <location>
        <begin position="51"/>
        <end position="80"/>
    </location>
</feature>
<gene>
    <name evidence="2" type="ORF">SYNTR_1091</name>
</gene>
<keyword evidence="1" id="KW-0472">Membrane</keyword>
<dbReference type="OrthoDB" id="1634137at2"/>
<protein>
    <submittedName>
        <fullName evidence="2">Uncharacterized protein</fullName>
    </submittedName>
</protein>
<dbReference type="RefSeq" id="WP_156203557.1">
    <property type="nucleotide sequence ID" value="NZ_CP046457.1"/>
</dbReference>
<dbReference type="KEGG" id="salq:SYNTR_1091"/>
<keyword evidence="1" id="KW-1133">Transmembrane helix</keyword>
<name>A0A6I6DIH5_9FIRM</name>
<proteinExistence type="predicted"/>
<evidence type="ECO:0000313" key="3">
    <source>
        <dbReference type="Proteomes" id="UP000426444"/>
    </source>
</evidence>
<dbReference type="EMBL" id="CP046457">
    <property type="protein sequence ID" value="QGT99684.1"/>
    <property type="molecule type" value="Genomic_DNA"/>
</dbReference>
<keyword evidence="1" id="KW-0812">Transmembrane</keyword>
<dbReference type="Pfam" id="PF18910">
    <property type="entry name" value="DUF5665"/>
    <property type="match status" value="1"/>
</dbReference>